<evidence type="ECO:0000313" key="7">
    <source>
        <dbReference type="EMBL" id="CAG8687741.1"/>
    </source>
</evidence>
<dbReference type="Proteomes" id="UP000789375">
    <property type="component" value="Unassembled WGS sequence"/>
</dbReference>
<dbReference type="Pfam" id="PF06140">
    <property type="entry name" value="Ifi-6-16"/>
    <property type="match status" value="1"/>
</dbReference>
<dbReference type="PANTHER" id="PTHR16932">
    <property type="entry name" value="INTERFERON ALPHA-INDUCIBLE PROTEIN 27"/>
    <property type="match status" value="1"/>
</dbReference>
<keyword evidence="3 6" id="KW-0812">Transmembrane</keyword>
<protein>
    <submittedName>
        <fullName evidence="7">16357_t:CDS:1</fullName>
    </submittedName>
</protein>
<evidence type="ECO:0000256" key="2">
    <source>
        <dbReference type="ARBA" id="ARBA00007262"/>
    </source>
</evidence>
<keyword evidence="4 6" id="KW-1133">Transmembrane helix</keyword>
<evidence type="ECO:0000256" key="3">
    <source>
        <dbReference type="ARBA" id="ARBA00022692"/>
    </source>
</evidence>
<organism evidence="7 8">
    <name type="scientific">Funneliformis mosseae</name>
    <name type="common">Endomycorrhizal fungus</name>
    <name type="synonym">Glomus mosseae</name>
    <dbReference type="NCBI Taxonomy" id="27381"/>
    <lineage>
        <taxon>Eukaryota</taxon>
        <taxon>Fungi</taxon>
        <taxon>Fungi incertae sedis</taxon>
        <taxon>Mucoromycota</taxon>
        <taxon>Glomeromycotina</taxon>
        <taxon>Glomeromycetes</taxon>
        <taxon>Glomerales</taxon>
        <taxon>Glomeraceae</taxon>
        <taxon>Funneliformis</taxon>
    </lineage>
</organism>
<reference evidence="7" key="1">
    <citation type="submission" date="2021-06" db="EMBL/GenBank/DDBJ databases">
        <authorList>
            <person name="Kallberg Y."/>
            <person name="Tangrot J."/>
            <person name="Rosling A."/>
        </authorList>
    </citation>
    <scope>NUCLEOTIDE SEQUENCE</scope>
    <source>
        <strain evidence="7">87-6 pot B 2015</strain>
    </source>
</reference>
<feature type="transmembrane region" description="Helical" evidence="6">
    <location>
        <begin position="36"/>
        <end position="60"/>
    </location>
</feature>
<sequence>MGLASYLIVTTVGGVAVVLGAPVILKALGFSATGIVAGSLAAAAHSYIGVVSAGSVFACLTSKA</sequence>
<keyword evidence="8" id="KW-1185">Reference proteome</keyword>
<dbReference type="InterPro" id="IPR009311">
    <property type="entry name" value="IFI6/IFI27-like"/>
</dbReference>
<dbReference type="InterPro" id="IPR038213">
    <property type="entry name" value="IFI6/IFI27-like_sf"/>
</dbReference>
<gene>
    <name evidence="7" type="ORF">FMOSSE_LOCUS13180</name>
</gene>
<dbReference type="GO" id="GO:0016020">
    <property type="term" value="C:membrane"/>
    <property type="evidence" value="ECO:0007669"/>
    <property type="project" value="UniProtKB-SubCell"/>
</dbReference>
<evidence type="ECO:0000313" key="8">
    <source>
        <dbReference type="Proteomes" id="UP000789375"/>
    </source>
</evidence>
<evidence type="ECO:0000256" key="1">
    <source>
        <dbReference type="ARBA" id="ARBA00004141"/>
    </source>
</evidence>
<name>A0A9N9HHF0_FUNMO</name>
<comment type="similarity">
    <text evidence="2">Belongs to the IFI6/IFI27 family.</text>
</comment>
<dbReference type="EMBL" id="CAJVPP010007350">
    <property type="protein sequence ID" value="CAG8687741.1"/>
    <property type="molecule type" value="Genomic_DNA"/>
</dbReference>
<evidence type="ECO:0000256" key="5">
    <source>
        <dbReference type="ARBA" id="ARBA00023136"/>
    </source>
</evidence>
<comment type="caution">
    <text evidence="7">The sequence shown here is derived from an EMBL/GenBank/DDBJ whole genome shotgun (WGS) entry which is preliminary data.</text>
</comment>
<dbReference type="PANTHER" id="PTHR16932:SF18">
    <property type="entry name" value="INTERFERON, ALPHA-INDUCIBLE PROTEIN 27-LIKE 2"/>
    <property type="match status" value="1"/>
</dbReference>
<comment type="subcellular location">
    <subcellularLocation>
        <location evidence="1">Membrane</location>
        <topology evidence="1">Multi-pass membrane protein</topology>
    </subcellularLocation>
</comment>
<evidence type="ECO:0000256" key="4">
    <source>
        <dbReference type="ARBA" id="ARBA00022989"/>
    </source>
</evidence>
<dbReference type="Gene3D" id="6.10.110.10">
    <property type="match status" value="1"/>
</dbReference>
<keyword evidence="5 6" id="KW-0472">Membrane</keyword>
<feature type="non-terminal residue" evidence="7">
    <location>
        <position position="64"/>
    </location>
</feature>
<dbReference type="AlphaFoldDB" id="A0A9N9HHF0"/>
<proteinExistence type="inferred from homology"/>
<accession>A0A9N9HHF0</accession>
<evidence type="ECO:0000256" key="6">
    <source>
        <dbReference type="SAM" id="Phobius"/>
    </source>
</evidence>